<gene>
    <name evidence="2" type="ORF">C8P69_11511</name>
</gene>
<name>A0A2T4YX26_9HYPH</name>
<reference evidence="2 3" key="1">
    <citation type="submission" date="2018-04" db="EMBL/GenBank/DDBJ databases">
        <title>Genomic Encyclopedia of Archaeal and Bacterial Type Strains, Phase II (KMG-II): from individual species to whole genera.</title>
        <authorList>
            <person name="Goeker M."/>
        </authorList>
    </citation>
    <scope>NUCLEOTIDE SEQUENCE [LARGE SCALE GENOMIC DNA]</scope>
    <source>
        <strain evidence="2 3">DSM 25521</strain>
    </source>
</reference>
<keyword evidence="3" id="KW-1185">Reference proteome</keyword>
<feature type="domain" description="TnsA endonuclease N-terminal" evidence="1">
    <location>
        <begin position="48"/>
        <end position="126"/>
    </location>
</feature>
<keyword evidence="2" id="KW-0255">Endonuclease</keyword>
<dbReference type="GO" id="GO:0004519">
    <property type="term" value="F:endonuclease activity"/>
    <property type="evidence" value="ECO:0007669"/>
    <property type="project" value="UniProtKB-KW"/>
</dbReference>
<evidence type="ECO:0000313" key="3">
    <source>
        <dbReference type="Proteomes" id="UP000241808"/>
    </source>
</evidence>
<keyword evidence="2" id="KW-0378">Hydrolase</keyword>
<dbReference type="EMBL" id="PZZL01000015">
    <property type="protein sequence ID" value="PTM50324.1"/>
    <property type="molecule type" value="Genomic_DNA"/>
</dbReference>
<accession>A0A2T4YX26</accession>
<dbReference type="OrthoDB" id="7594731at2"/>
<sequence length="233" mass="26849">MRRVPLGRFAITGRFPSRYSTESLPYESALEGKFLAILDSDVAVKSLATQQPTVVLDLNRKRRKYTPDVLVSWRSDVEWPFGVQTVAFEVKPFQILQAEHSELAPKFRAARQVLKGMGIGFRVITDRSIETPRLANALRMNEARSYRPREEWYNAASAKFRWREEPFELAELTSVLASEGVRPFEAEGFIWHWIARGFIQCDLTRPIIGSTKCIWWMMRTLQSTRPHEKGAGD</sequence>
<dbReference type="InterPro" id="IPR014833">
    <property type="entry name" value="TnsA_N"/>
</dbReference>
<evidence type="ECO:0000259" key="1">
    <source>
        <dbReference type="Pfam" id="PF08722"/>
    </source>
</evidence>
<dbReference type="AlphaFoldDB" id="A0A2T4YX26"/>
<proteinExistence type="predicted"/>
<comment type="caution">
    <text evidence="2">The sequence shown here is derived from an EMBL/GenBank/DDBJ whole genome shotgun (WGS) entry which is preliminary data.</text>
</comment>
<dbReference type="Pfam" id="PF08722">
    <property type="entry name" value="Tn7_TnsA-like_N"/>
    <property type="match status" value="1"/>
</dbReference>
<keyword evidence="2" id="KW-0540">Nuclease</keyword>
<evidence type="ECO:0000313" key="2">
    <source>
        <dbReference type="EMBL" id="PTM50324.1"/>
    </source>
</evidence>
<organism evidence="2 3">
    <name type="scientific">Phreatobacter oligotrophus</name>
    <dbReference type="NCBI Taxonomy" id="1122261"/>
    <lineage>
        <taxon>Bacteria</taxon>
        <taxon>Pseudomonadati</taxon>
        <taxon>Pseudomonadota</taxon>
        <taxon>Alphaproteobacteria</taxon>
        <taxon>Hyphomicrobiales</taxon>
        <taxon>Phreatobacteraceae</taxon>
        <taxon>Phreatobacter</taxon>
    </lineage>
</organism>
<protein>
    <submittedName>
        <fullName evidence="2">TnsA endonuclease-like protein</fullName>
    </submittedName>
</protein>
<dbReference type="Proteomes" id="UP000241808">
    <property type="component" value="Unassembled WGS sequence"/>
</dbReference>